<feature type="domain" description="Ciliary microtubule inner protein 2A-C-like" evidence="7">
    <location>
        <begin position="13"/>
        <end position="40"/>
    </location>
</feature>
<keyword evidence="9" id="KW-1185">Reference proteome</keyword>
<dbReference type="PANTHER" id="PTHR22146">
    <property type="entry name" value="CAT EYE SYNDROME CRITICAL REGION PROTEIN 6"/>
    <property type="match status" value="1"/>
</dbReference>
<evidence type="ECO:0000313" key="9">
    <source>
        <dbReference type="Proteomes" id="UP001152795"/>
    </source>
</evidence>
<feature type="domain" description="Ciliary microtubule inner protein 2A-C-like" evidence="7">
    <location>
        <begin position="246"/>
        <end position="270"/>
    </location>
</feature>
<evidence type="ECO:0000256" key="6">
    <source>
        <dbReference type="SAM" id="MobiDB-lite"/>
    </source>
</evidence>
<organism evidence="8 9">
    <name type="scientific">Paramuricea clavata</name>
    <name type="common">Red gorgonian</name>
    <name type="synonym">Violescent sea-whip</name>
    <dbReference type="NCBI Taxonomy" id="317549"/>
    <lineage>
        <taxon>Eukaryota</taxon>
        <taxon>Metazoa</taxon>
        <taxon>Cnidaria</taxon>
        <taxon>Anthozoa</taxon>
        <taxon>Octocorallia</taxon>
        <taxon>Malacalcyonacea</taxon>
        <taxon>Plexauridae</taxon>
        <taxon>Paramuricea</taxon>
    </lineage>
</organism>
<dbReference type="GO" id="GO:0015630">
    <property type="term" value="C:microtubule cytoskeleton"/>
    <property type="evidence" value="ECO:0007669"/>
    <property type="project" value="UniProtKB-ARBA"/>
</dbReference>
<accession>A0A6S7FZ21</accession>
<evidence type="ECO:0000259" key="7">
    <source>
        <dbReference type="Pfam" id="PF10629"/>
    </source>
</evidence>
<comment type="subcellular location">
    <subcellularLocation>
        <location evidence="1">Cytoplasm</location>
        <location evidence="1">Cytoskeleton</location>
        <location evidence="1">Cilium axoneme</location>
    </subcellularLocation>
</comment>
<evidence type="ECO:0000313" key="8">
    <source>
        <dbReference type="EMBL" id="CAB3982923.1"/>
    </source>
</evidence>
<keyword evidence="2" id="KW-0963">Cytoplasm</keyword>
<evidence type="ECO:0000256" key="4">
    <source>
        <dbReference type="ARBA" id="ARBA00023273"/>
    </source>
</evidence>
<dbReference type="Pfam" id="PF10629">
    <property type="entry name" value="CMI2B-like"/>
    <property type="match status" value="2"/>
</dbReference>
<feature type="region of interest" description="Disordered" evidence="6">
    <location>
        <begin position="113"/>
        <end position="142"/>
    </location>
</feature>
<dbReference type="AlphaFoldDB" id="A0A6S7FZ21"/>
<dbReference type="PANTHER" id="PTHR22146:SF17">
    <property type="entry name" value="PROTEIN FAM166B-LIKE PROTEIN"/>
    <property type="match status" value="1"/>
</dbReference>
<keyword evidence="3" id="KW-0206">Cytoskeleton</keyword>
<dbReference type="OrthoDB" id="2019884at2759"/>
<evidence type="ECO:0000256" key="1">
    <source>
        <dbReference type="ARBA" id="ARBA00004430"/>
    </source>
</evidence>
<dbReference type="GO" id="GO:0005930">
    <property type="term" value="C:axoneme"/>
    <property type="evidence" value="ECO:0007669"/>
    <property type="project" value="UniProtKB-SubCell"/>
</dbReference>
<keyword evidence="4" id="KW-0966">Cell projection</keyword>
<gene>
    <name evidence="8" type="ORF">PACLA_8A056936</name>
</gene>
<comment type="similarity">
    <text evidence="5">Belongs to the CIMIP2 family.</text>
</comment>
<proteinExistence type="inferred from homology"/>
<reference evidence="8" key="1">
    <citation type="submission" date="2020-04" db="EMBL/GenBank/DDBJ databases">
        <authorList>
            <person name="Alioto T."/>
            <person name="Alioto T."/>
            <person name="Gomez Garrido J."/>
        </authorList>
    </citation>
    <scope>NUCLEOTIDE SEQUENCE</scope>
    <source>
        <strain evidence="8">A484AB</strain>
    </source>
</reference>
<dbReference type="InterPro" id="IPR018902">
    <property type="entry name" value="CMI2A-C-like_dom"/>
</dbReference>
<comment type="caution">
    <text evidence="8">The sequence shown here is derived from an EMBL/GenBank/DDBJ whole genome shotgun (WGS) entry which is preliminary data.</text>
</comment>
<dbReference type="Proteomes" id="UP001152795">
    <property type="component" value="Unassembled WGS sequence"/>
</dbReference>
<evidence type="ECO:0000256" key="2">
    <source>
        <dbReference type="ARBA" id="ARBA00022490"/>
    </source>
</evidence>
<sequence length="292" mass="32930">MGFEEVTRPYKSSNLPGYTGYCPRLRFKCGRTYGADTDKLTRLHTKNEKLNPLKAVNSTSTRLQLPPATGDNKLTANVLPGYTGYVPIHTPGFIFGSRYKESTEEALEKFLPTNQKQRSDQQDLARTAATAPSLRKRSDFHDPAVYPDLNPMYSKNYRISDRKSFTEPPISGYNGFIPNIEQFGLGQRYKKWTEEGLEESLRSRLRQEHLLTQRIDLSRPDISVPPGLKSSKGNPSLGVLYKKAGMLPKYTGYIPCARYRFGKTYGDTTREVPACADPQGYSAGKYITFPVM</sequence>
<protein>
    <recommendedName>
        <fullName evidence="7">Ciliary microtubule inner protein 2A-C-like domain-containing protein</fullName>
    </recommendedName>
</protein>
<evidence type="ECO:0000256" key="5">
    <source>
        <dbReference type="ARBA" id="ARBA00035661"/>
    </source>
</evidence>
<evidence type="ECO:0000256" key="3">
    <source>
        <dbReference type="ARBA" id="ARBA00023212"/>
    </source>
</evidence>
<name>A0A6S7FZ21_PARCT</name>
<dbReference type="EMBL" id="CACRXK020000555">
    <property type="protein sequence ID" value="CAB3982923.1"/>
    <property type="molecule type" value="Genomic_DNA"/>
</dbReference>